<keyword evidence="3" id="KW-1185">Reference proteome</keyword>
<dbReference type="PROSITE" id="PS51365">
    <property type="entry name" value="RENAL_DIPEPTIDASE_2"/>
    <property type="match status" value="1"/>
</dbReference>
<sequence length="383" mass="42402">MEPNNLQTLEPSNSRTPEPSNPRTPEPSFVIDAHLDLSMNAMEWNRDLRRSIAEIKAREIGLSDKPDRAQGTVSLPELRKGNVGLVVATQIARYVAPDNPLPGWHSPEQAWAHTQAQLAWYQAMVAVGEMVQIRDLAGLEQHLSSWNDGQDAGQKPVGFILSLEGADSLVSLEHLEMAHAYGLRAIGPAHYGPGRYANGTDSTGKMGQMGIDLLKKMESLNIILDATHLCDDAFWQAMDHFSGPVWASHNNCRAIVNHNRQFSDEQLKVLIARGAVIGAAFDSWMIVPNWVRQVSTPLGMDCNLDKVVRHIDHICQLAGNAQHVGIGSDLDGAFGKEQCPHDLDTIADLHKLVPILQQHGYADEDIKGIMHGNWLRFLRRVWA</sequence>
<dbReference type="EMBL" id="CP002691">
    <property type="protein sequence ID" value="AEE50680.1"/>
    <property type="molecule type" value="Genomic_DNA"/>
</dbReference>
<accession>F4L321</accession>
<dbReference type="Proteomes" id="UP000008461">
    <property type="component" value="Chromosome"/>
</dbReference>
<reference key="2">
    <citation type="submission" date="2011-04" db="EMBL/GenBank/DDBJ databases">
        <title>Complete sequence of chromosome of Haliscomenobacter hydrossis DSM 1100.</title>
        <authorList>
            <consortium name="US DOE Joint Genome Institute (JGI-PGF)"/>
            <person name="Lucas S."/>
            <person name="Han J."/>
            <person name="Lapidus A."/>
            <person name="Bruce D."/>
            <person name="Goodwin L."/>
            <person name="Pitluck S."/>
            <person name="Peters L."/>
            <person name="Kyrpides N."/>
            <person name="Mavromatis K."/>
            <person name="Ivanova N."/>
            <person name="Ovchinnikova G."/>
            <person name="Pagani I."/>
            <person name="Daligault H."/>
            <person name="Detter J.C."/>
            <person name="Han C."/>
            <person name="Land M."/>
            <person name="Hauser L."/>
            <person name="Markowitz V."/>
            <person name="Cheng J.-F."/>
            <person name="Hugenholtz P."/>
            <person name="Woyke T."/>
            <person name="Wu D."/>
            <person name="Verbarg S."/>
            <person name="Frueling A."/>
            <person name="Brambilla E."/>
            <person name="Klenk H.-P."/>
            <person name="Eisen J.A."/>
        </authorList>
    </citation>
    <scope>NUCLEOTIDE SEQUENCE</scope>
    <source>
        <strain>DSM 1100</strain>
    </source>
</reference>
<dbReference type="Gene3D" id="3.20.20.140">
    <property type="entry name" value="Metal-dependent hydrolases"/>
    <property type="match status" value="1"/>
</dbReference>
<dbReference type="PANTHER" id="PTHR10443">
    <property type="entry name" value="MICROSOMAL DIPEPTIDASE"/>
    <property type="match status" value="1"/>
</dbReference>
<evidence type="ECO:0000313" key="3">
    <source>
        <dbReference type="Proteomes" id="UP000008461"/>
    </source>
</evidence>
<dbReference type="GO" id="GO:0006508">
    <property type="term" value="P:proteolysis"/>
    <property type="evidence" value="ECO:0007669"/>
    <property type="project" value="InterPro"/>
</dbReference>
<dbReference type="AlphaFoldDB" id="F4L321"/>
<dbReference type="OrthoDB" id="9804920at2"/>
<evidence type="ECO:0000313" key="2">
    <source>
        <dbReference type="EMBL" id="AEE50680.1"/>
    </source>
</evidence>
<dbReference type="KEGG" id="hhy:Halhy_2814"/>
<dbReference type="RefSeq" id="WP_013765228.1">
    <property type="nucleotide sequence ID" value="NC_015510.1"/>
</dbReference>
<dbReference type="InterPro" id="IPR008257">
    <property type="entry name" value="Pept_M19"/>
</dbReference>
<evidence type="ECO:0000256" key="1">
    <source>
        <dbReference type="SAM" id="MobiDB-lite"/>
    </source>
</evidence>
<organism evidence="2 3">
    <name type="scientific">Haliscomenobacter hydrossis (strain ATCC 27775 / DSM 1100 / LMG 10767 / O)</name>
    <dbReference type="NCBI Taxonomy" id="760192"/>
    <lineage>
        <taxon>Bacteria</taxon>
        <taxon>Pseudomonadati</taxon>
        <taxon>Bacteroidota</taxon>
        <taxon>Saprospiria</taxon>
        <taxon>Saprospirales</taxon>
        <taxon>Haliscomenobacteraceae</taxon>
        <taxon>Haliscomenobacter</taxon>
    </lineage>
</organism>
<dbReference type="eggNOG" id="COG2355">
    <property type="taxonomic scope" value="Bacteria"/>
</dbReference>
<dbReference type="STRING" id="760192.Halhy_2814"/>
<feature type="region of interest" description="Disordered" evidence="1">
    <location>
        <begin position="1"/>
        <end position="27"/>
    </location>
</feature>
<dbReference type="GO" id="GO:0070573">
    <property type="term" value="F:metallodipeptidase activity"/>
    <property type="evidence" value="ECO:0007669"/>
    <property type="project" value="InterPro"/>
</dbReference>
<feature type="compositionally biased region" description="Polar residues" evidence="1">
    <location>
        <begin position="1"/>
        <end position="18"/>
    </location>
</feature>
<dbReference type="PANTHER" id="PTHR10443:SF12">
    <property type="entry name" value="DIPEPTIDASE"/>
    <property type="match status" value="1"/>
</dbReference>
<dbReference type="HOGENOM" id="CLU_031404_1_0_10"/>
<gene>
    <name evidence="2" type="ordered locus">Halhy_2814</name>
</gene>
<reference evidence="2 3" key="1">
    <citation type="journal article" date="2011" name="Stand. Genomic Sci.">
        <title>Complete genome sequence of Haliscomenobacter hydrossis type strain (O).</title>
        <authorList>
            <consortium name="US DOE Joint Genome Institute (JGI-PGF)"/>
            <person name="Daligault H."/>
            <person name="Lapidus A."/>
            <person name="Zeytun A."/>
            <person name="Nolan M."/>
            <person name="Lucas S."/>
            <person name="Del Rio T.G."/>
            <person name="Tice H."/>
            <person name="Cheng J.F."/>
            <person name="Tapia R."/>
            <person name="Han C."/>
            <person name="Goodwin L."/>
            <person name="Pitluck S."/>
            <person name="Liolios K."/>
            <person name="Pagani I."/>
            <person name="Ivanova N."/>
            <person name="Huntemann M."/>
            <person name="Mavromatis K."/>
            <person name="Mikhailova N."/>
            <person name="Pati A."/>
            <person name="Chen A."/>
            <person name="Palaniappan K."/>
            <person name="Land M."/>
            <person name="Hauser L."/>
            <person name="Brambilla E.M."/>
            <person name="Rohde M."/>
            <person name="Verbarg S."/>
            <person name="Goker M."/>
            <person name="Bristow J."/>
            <person name="Eisen J.A."/>
            <person name="Markowitz V."/>
            <person name="Hugenholtz P."/>
            <person name="Kyrpides N.C."/>
            <person name="Klenk H.P."/>
            <person name="Woyke T."/>
        </authorList>
    </citation>
    <scope>NUCLEOTIDE SEQUENCE [LARGE SCALE GENOMIC DNA]</scope>
    <source>
        <strain evidence="3">ATCC 27775 / DSM 1100 / LMG 10767 / O</strain>
    </source>
</reference>
<proteinExistence type="predicted"/>
<name>F4L321_HALH1</name>
<dbReference type="InterPro" id="IPR032466">
    <property type="entry name" value="Metal_Hydrolase"/>
</dbReference>
<dbReference type="Pfam" id="PF01244">
    <property type="entry name" value="Peptidase_M19"/>
    <property type="match status" value="1"/>
</dbReference>
<protein>
    <submittedName>
        <fullName evidence="2">Peptidase M19 renal dipeptidase</fullName>
    </submittedName>
</protein>
<dbReference type="SUPFAM" id="SSF51556">
    <property type="entry name" value="Metallo-dependent hydrolases"/>
    <property type="match status" value="1"/>
</dbReference>